<keyword evidence="3" id="KW-1185">Reference proteome</keyword>
<evidence type="ECO:0000313" key="3">
    <source>
        <dbReference type="Proteomes" id="UP000572984"/>
    </source>
</evidence>
<comment type="caution">
    <text evidence="2">The sequence shown here is derived from an EMBL/GenBank/DDBJ whole genome shotgun (WGS) entry which is preliminary data.</text>
</comment>
<dbReference type="Pfam" id="PF04248">
    <property type="entry name" value="NTP_transf_9"/>
    <property type="match status" value="1"/>
</dbReference>
<dbReference type="InterPro" id="IPR007361">
    <property type="entry name" value="DUF427"/>
</dbReference>
<evidence type="ECO:0000313" key="2">
    <source>
        <dbReference type="EMBL" id="MBA1154863.1"/>
    </source>
</evidence>
<dbReference type="PANTHER" id="PTHR34310:SF9">
    <property type="entry name" value="BLR5716 PROTEIN"/>
    <property type="match status" value="1"/>
</dbReference>
<accession>A0A838BIS9</accession>
<organism evidence="2 3">
    <name type="scientific">Microvirga mediterraneensis</name>
    <dbReference type="NCBI Taxonomy" id="2754695"/>
    <lineage>
        <taxon>Bacteria</taxon>
        <taxon>Pseudomonadati</taxon>
        <taxon>Pseudomonadota</taxon>
        <taxon>Alphaproteobacteria</taxon>
        <taxon>Hyphomicrobiales</taxon>
        <taxon>Methylobacteriaceae</taxon>
        <taxon>Microvirga</taxon>
    </lineage>
</organism>
<name>A0A838BIS9_9HYPH</name>
<dbReference type="Gene3D" id="2.170.150.40">
    <property type="entry name" value="Domain of unknown function (DUF427)"/>
    <property type="match status" value="1"/>
</dbReference>
<reference evidence="2 3" key="1">
    <citation type="submission" date="2020-07" db="EMBL/GenBank/DDBJ databases">
        <title>Draft genome and description of Microvirga mediterraneensis Marseille-Q2068 sp. nov.</title>
        <authorList>
            <person name="Boxberger M."/>
        </authorList>
    </citation>
    <scope>NUCLEOTIDE SEQUENCE [LARGE SCALE GENOMIC DNA]</scope>
    <source>
        <strain evidence="2 3">Marseille-Q2068</strain>
    </source>
</reference>
<dbReference type="EMBL" id="JACDXJ010000001">
    <property type="protein sequence ID" value="MBA1154863.1"/>
    <property type="molecule type" value="Genomic_DNA"/>
</dbReference>
<dbReference type="Proteomes" id="UP000572984">
    <property type="component" value="Unassembled WGS sequence"/>
</dbReference>
<feature type="domain" description="DUF427" evidence="1">
    <location>
        <begin position="19"/>
        <end position="111"/>
    </location>
</feature>
<dbReference type="PANTHER" id="PTHR34310">
    <property type="entry name" value="DUF427 DOMAIN PROTEIN (AFU_ORTHOLOGUE AFUA_3G02220)"/>
    <property type="match status" value="1"/>
</dbReference>
<proteinExistence type="predicted"/>
<protein>
    <submittedName>
        <fullName evidence="2">DUF427 domain-containing protein</fullName>
    </submittedName>
</protein>
<sequence>MKEPGPDHPITITKNPHRIRVMLGGFIVAETTKGLTLREATLPPVHYIPREDVRMDLLDSTEHRTHCPYKGDASYFTVNGGGLVRENAAWSYEEPAPAVAAIKEHLAFYPEKVDAIEEFQE</sequence>
<gene>
    <name evidence="2" type="ORF">H0S73_01810</name>
</gene>
<dbReference type="InterPro" id="IPR038694">
    <property type="entry name" value="DUF427_sf"/>
</dbReference>
<dbReference type="RefSeq" id="WP_181050552.1">
    <property type="nucleotide sequence ID" value="NZ_JACDXJ010000001.1"/>
</dbReference>
<evidence type="ECO:0000259" key="1">
    <source>
        <dbReference type="Pfam" id="PF04248"/>
    </source>
</evidence>
<dbReference type="AlphaFoldDB" id="A0A838BIS9"/>